<dbReference type="Proteomes" id="UP000686327">
    <property type="component" value="Unassembled WGS sequence"/>
</dbReference>
<protein>
    <submittedName>
        <fullName evidence="1">Uncharacterized protein</fullName>
    </submittedName>
</protein>
<keyword evidence="2" id="KW-1185">Reference proteome</keyword>
<accession>A0ABS6DJF3</accession>
<comment type="caution">
    <text evidence="1">The sequence shown here is derived from an EMBL/GenBank/DDBJ whole genome shotgun (WGS) entry which is preliminary data.</text>
</comment>
<dbReference type="EMBL" id="JAGRYU010000025">
    <property type="protein sequence ID" value="MBU4683253.1"/>
    <property type="molecule type" value="Genomic_DNA"/>
</dbReference>
<organism evidence="1 2">
    <name type="scientific">Cedecea davisae</name>
    <dbReference type="NCBI Taxonomy" id="158484"/>
    <lineage>
        <taxon>Bacteria</taxon>
        <taxon>Pseudomonadati</taxon>
        <taxon>Pseudomonadota</taxon>
        <taxon>Gammaproteobacteria</taxon>
        <taxon>Enterobacterales</taxon>
        <taxon>Enterobacteriaceae</taxon>
        <taxon>Cedecea</taxon>
    </lineage>
</organism>
<evidence type="ECO:0000313" key="2">
    <source>
        <dbReference type="Proteomes" id="UP000686327"/>
    </source>
</evidence>
<sequence>MSWGMLLTTNDGNTFITDESTPISLLGRYSSSGSRSVTINITVNTDDIVLPFCVSTGDTFFSYSLIGSSLSVTASSNTSDEAVFTFTCYVFTTREQPLPRWGMAIWDKNGKCILTNETRVLTDIVTIGTKGASPSGLTLSDTRPGKWAILPELSGFYIGVYQQRPFQIGVGFAAKYDGSTTKIHPVMAGTVPPGAQLGTPLDARTTVRAIDVSRYE</sequence>
<gene>
    <name evidence="1" type="ORF">KC222_14665</name>
</gene>
<evidence type="ECO:0000313" key="1">
    <source>
        <dbReference type="EMBL" id="MBU4683253.1"/>
    </source>
</evidence>
<reference evidence="2" key="1">
    <citation type="submission" date="2023-07" db="EMBL/GenBank/DDBJ databases">
        <title>Cedecea davisae an AmpC producer and its therapeutic implications.</title>
        <authorList>
            <person name="Notter J."/>
        </authorList>
    </citation>
    <scope>NUCLEOTIDE SEQUENCE [LARGE SCALE GENOMIC DNA]</scope>
    <source>
        <strain evidence="2">1</strain>
    </source>
</reference>
<name>A0ABS6DJF3_9ENTR</name>
<proteinExistence type="predicted"/>
<dbReference type="RefSeq" id="WP_216376291.1">
    <property type="nucleotide sequence ID" value="NZ_JAGRYT010000014.1"/>
</dbReference>